<keyword evidence="5" id="KW-1185">Reference proteome</keyword>
<evidence type="ECO:0000313" key="4">
    <source>
        <dbReference type="EMBL" id="KDN69321.1"/>
    </source>
</evidence>
<dbReference type="PANTHER" id="PTHR36845">
    <property type="entry name" value="HYDROLASE, PUTATIVE (AFU_ORTHOLOGUE AFUA_7G05090)-RELATED"/>
    <property type="match status" value="1"/>
</dbReference>
<dbReference type="GO" id="GO:0000272">
    <property type="term" value="P:polysaccharide catabolic process"/>
    <property type="evidence" value="ECO:0007669"/>
    <property type="project" value="TreeGrafter"/>
</dbReference>
<organism evidence="4 5">
    <name type="scientific">Colletotrichum sublineola</name>
    <name type="common">Sorghum anthracnose fungus</name>
    <dbReference type="NCBI Taxonomy" id="1173701"/>
    <lineage>
        <taxon>Eukaryota</taxon>
        <taxon>Fungi</taxon>
        <taxon>Dikarya</taxon>
        <taxon>Ascomycota</taxon>
        <taxon>Pezizomycotina</taxon>
        <taxon>Sordariomycetes</taxon>
        <taxon>Hypocreomycetidae</taxon>
        <taxon>Glomerellales</taxon>
        <taxon>Glomerellaceae</taxon>
        <taxon>Colletotrichum</taxon>
        <taxon>Colletotrichum graminicola species complex</taxon>
    </lineage>
</organism>
<protein>
    <submittedName>
        <fullName evidence="4">Putative unsaturated glucuronyl hydrolase</fullName>
    </submittedName>
</protein>
<dbReference type="PANTHER" id="PTHR36845:SF1">
    <property type="entry name" value="HYDROLASE, PUTATIVE (AFU_ORTHOLOGUE AFUA_7G05090)-RELATED"/>
    <property type="match status" value="1"/>
</dbReference>
<dbReference type="InterPro" id="IPR008928">
    <property type="entry name" value="6-hairpin_glycosidase_sf"/>
</dbReference>
<feature type="compositionally biased region" description="Polar residues" evidence="3">
    <location>
        <begin position="33"/>
        <end position="44"/>
    </location>
</feature>
<comment type="caution">
    <text evidence="4">The sequence shown here is derived from an EMBL/GenBank/DDBJ whole genome shotgun (WGS) entry which is preliminary data.</text>
</comment>
<evidence type="ECO:0000256" key="1">
    <source>
        <dbReference type="ARBA" id="ARBA00022801"/>
    </source>
</evidence>
<proteinExistence type="inferred from homology"/>
<dbReference type="OMA" id="MYSTFHV"/>
<keyword evidence="1 4" id="KW-0378">Hydrolase</keyword>
<dbReference type="OrthoDB" id="2317065at2759"/>
<dbReference type="eggNOG" id="ENOG502SH7S">
    <property type="taxonomic scope" value="Eukaryota"/>
</dbReference>
<evidence type="ECO:0000256" key="2">
    <source>
        <dbReference type="ARBA" id="ARBA00038358"/>
    </source>
</evidence>
<sequence length="516" mass="57318">MTQLINPSTTLEDGPSNVKDVVHLASDKATNLNADIDTSTSETNGWPPAGHQSKMIQSKPIGAQLSGLYEENITAKIFRTAQDGLVGNNPPTAYPEYVLQTGSDAGKYILREASFWTCGFFPGSIYSLIERLVKFSHKMPGGQEKTALLSKLWSLGAAWSEPLHTMAKRTDTHDMSFMIQPSMRVRWEVAQDKQAFDSIITAAKALHTRYNSTVGAIRSWDVLTQHGVTIASLTDDFLVIIDSMCNLDLLYYASSHTGETHLWDAATKHAKALIKSNLRLEKDPRGLVQGKLYSTIHVVNFDPRNGEIKERRTAQGYAAKSTWARGQAWAILGYAQTFMWTGDKEFLDVACGLAEYFILRLETSPNSVELPVEGEDRTKGRYVPLWDFDAPIENEKFPLRDSSAGVIAANGMLVLSQGLAGQGRIEASGRFRDMAITIVSDTLEFSFAAEKATLVFENGKISVKDVEEGITFDAILKNATANHNTRDHKRYWDHGLVYGDYYLIEFGNRLLRMGLV</sequence>
<dbReference type="EMBL" id="JMSE01000528">
    <property type="protein sequence ID" value="KDN69321.1"/>
    <property type="molecule type" value="Genomic_DNA"/>
</dbReference>
<dbReference type="HOGENOM" id="CLU_027158_2_0_1"/>
<dbReference type="SUPFAM" id="SSF48208">
    <property type="entry name" value="Six-hairpin glycosidases"/>
    <property type="match status" value="1"/>
</dbReference>
<dbReference type="GO" id="GO:0052757">
    <property type="term" value="F:chondroitin hydrolase activity"/>
    <property type="evidence" value="ECO:0007669"/>
    <property type="project" value="TreeGrafter"/>
</dbReference>
<dbReference type="Proteomes" id="UP000027238">
    <property type="component" value="Unassembled WGS sequence"/>
</dbReference>
<accession>A0A066XU85</accession>
<dbReference type="InterPro" id="IPR012341">
    <property type="entry name" value="6hp_glycosidase-like_sf"/>
</dbReference>
<name>A0A066XU85_COLSU</name>
<dbReference type="Gene3D" id="1.50.10.10">
    <property type="match status" value="1"/>
</dbReference>
<dbReference type="AlphaFoldDB" id="A0A066XU85"/>
<evidence type="ECO:0000313" key="5">
    <source>
        <dbReference type="Proteomes" id="UP000027238"/>
    </source>
</evidence>
<reference evidence="5" key="1">
    <citation type="journal article" date="2014" name="Genome Announc.">
        <title>Draft genome sequence of Colletotrichum sublineola, a destructive pathogen of cultivated sorghum.</title>
        <authorList>
            <person name="Baroncelli R."/>
            <person name="Sanz-Martin J.M."/>
            <person name="Rech G.E."/>
            <person name="Sukno S.A."/>
            <person name="Thon M.R."/>
        </authorList>
    </citation>
    <scope>NUCLEOTIDE SEQUENCE [LARGE SCALE GENOMIC DNA]</scope>
    <source>
        <strain evidence="5">TX430BB</strain>
    </source>
</reference>
<feature type="region of interest" description="Disordered" evidence="3">
    <location>
        <begin position="33"/>
        <end position="54"/>
    </location>
</feature>
<dbReference type="InterPro" id="IPR052369">
    <property type="entry name" value="UG_Glycosaminoglycan_Hydrolase"/>
</dbReference>
<comment type="similarity">
    <text evidence="2">Belongs to the glycosyl hydrolase 88 family.</text>
</comment>
<evidence type="ECO:0000256" key="3">
    <source>
        <dbReference type="SAM" id="MobiDB-lite"/>
    </source>
</evidence>
<dbReference type="FunFam" id="1.50.10.10:FF:000048">
    <property type="entry name" value="Unsaturated chondroitin disaccharide hydrolase"/>
    <property type="match status" value="1"/>
</dbReference>
<gene>
    <name evidence="4" type="ORF">CSUB01_05718</name>
</gene>